<dbReference type="EMBL" id="CP002505">
    <property type="protein sequence ID" value="ADW73108.1"/>
    <property type="molecule type" value="Genomic_DNA"/>
</dbReference>
<dbReference type="HOGENOM" id="CLU_122706_0_0_6"/>
<dbReference type="KEGG" id="rah:Rahaq_0588"/>
<dbReference type="Proteomes" id="UP000007257">
    <property type="component" value="Chromosome"/>
</dbReference>
<dbReference type="Pfam" id="PF06891">
    <property type="entry name" value="P2_Phage_GpR"/>
    <property type="match status" value="1"/>
</dbReference>
<dbReference type="InterPro" id="IPR009678">
    <property type="entry name" value="Phage_tail_completion_R"/>
</dbReference>
<name>A0A0H3F4W1_RAHSY</name>
<evidence type="ECO:0000313" key="2">
    <source>
        <dbReference type="EMBL" id="ADW73108.1"/>
    </source>
</evidence>
<protein>
    <submittedName>
        <fullName evidence="1">Putative tail protein</fullName>
    </submittedName>
</protein>
<gene>
    <name evidence="1" type="ordered locus">Rahaq_0588</name>
    <name evidence="2" type="ordered locus">Rahaq_1486</name>
</gene>
<dbReference type="OrthoDB" id="8564199at2"/>
<proteinExistence type="predicted"/>
<reference evidence="1 3" key="2">
    <citation type="journal article" date="2012" name="J. Bacteriol.">
        <title>Complete Genome Sequence of Rahnella sp. Strain Y9602, a Gammaproteobacterium Isolate from Metal- and Radionuclide-Contaminated Soil.</title>
        <authorList>
            <person name="Martinez R.J."/>
            <person name="Bruce D."/>
            <person name="Detter C."/>
            <person name="Goodwin L.A."/>
            <person name="Han J."/>
            <person name="Han C.S."/>
            <person name="Held B."/>
            <person name="Land M.L."/>
            <person name="Mikhailova N."/>
            <person name="Nolan M."/>
            <person name="Pennacchio L."/>
            <person name="Pitluck S."/>
            <person name="Tapia R."/>
            <person name="Woyke T."/>
            <person name="Sobecky P.A."/>
        </authorList>
    </citation>
    <scope>NUCLEOTIDE SEQUENCE [LARGE SCALE GENOMIC DNA]</scope>
    <source>
        <strain evidence="1 3">Y9602</strain>
    </source>
</reference>
<reference evidence="3" key="1">
    <citation type="submission" date="2011-01" db="EMBL/GenBank/DDBJ databases">
        <title>Complete sequence of chromosome of Rahnella sp. Y9602.</title>
        <authorList>
            <consortium name="US DOE Joint Genome Institute"/>
            <person name="Lucas S."/>
            <person name="Copeland A."/>
            <person name="Lapidus A."/>
            <person name="Cheng J.-F."/>
            <person name="Goodwin L."/>
            <person name="Pitluck S."/>
            <person name="Lu M."/>
            <person name="Detter J.C."/>
            <person name="Han C."/>
            <person name="Tapia R."/>
            <person name="Land M."/>
            <person name="Hauser L."/>
            <person name="Kyrpides N."/>
            <person name="Ivanova N."/>
            <person name="Ovchinnikova G."/>
            <person name="Pagani I."/>
            <person name="Sobecky P.A."/>
            <person name="Martinez R.J."/>
            <person name="Woyke T."/>
        </authorList>
    </citation>
    <scope>NUCLEOTIDE SEQUENCE [LARGE SCALE GENOMIC DNA]</scope>
    <source>
        <strain evidence="3">Y9602</strain>
    </source>
</reference>
<dbReference type="AlphaFoldDB" id="A0A0H3F4W1"/>
<sequence precursor="true">MLKPAQLRKALTDAVPVLQTSPDTLRMFVDNGRIVSTLASSLSFEYQYQTELLITNFAQDCDLIIVPILAWLRENQPDIMATPEKQQSGFKFKADMLDDGSYDIAIDVQLTERVIVKQIDAGLYVEHFPEPPLPEPVERPRELYLHGELVSQWNE</sequence>
<dbReference type="eggNOG" id="ENOG5032RTF">
    <property type="taxonomic scope" value="Bacteria"/>
</dbReference>
<evidence type="ECO:0000313" key="3">
    <source>
        <dbReference type="Proteomes" id="UP000007257"/>
    </source>
</evidence>
<dbReference type="KEGG" id="rah:Rahaq_1486"/>
<dbReference type="EMBL" id="CP002505">
    <property type="protein sequence ID" value="ADW72215.1"/>
    <property type="molecule type" value="Genomic_DNA"/>
</dbReference>
<dbReference type="RefSeq" id="WP_013573921.1">
    <property type="nucleotide sequence ID" value="NC_015061.1"/>
</dbReference>
<organism evidence="1 3">
    <name type="scientific">Rahnella sp. (strain Y9602)</name>
    <dbReference type="NCBI Taxonomy" id="2703885"/>
    <lineage>
        <taxon>Bacteria</taxon>
        <taxon>Pseudomonadati</taxon>
        <taxon>Pseudomonadota</taxon>
        <taxon>Gammaproteobacteria</taxon>
        <taxon>Enterobacterales</taxon>
        <taxon>Yersiniaceae</taxon>
        <taxon>Rahnella</taxon>
    </lineage>
</organism>
<evidence type="ECO:0000313" key="1">
    <source>
        <dbReference type="EMBL" id="ADW72215.1"/>
    </source>
</evidence>
<accession>A0A0H3F4W1</accession>